<dbReference type="PANTHER" id="PTHR21137:SF35">
    <property type="entry name" value="ODORANT RECEPTOR 19A-RELATED"/>
    <property type="match status" value="1"/>
</dbReference>
<dbReference type="GeneID" id="113464945"/>
<dbReference type="GO" id="GO:0007165">
    <property type="term" value="P:signal transduction"/>
    <property type="evidence" value="ECO:0007669"/>
    <property type="project" value="UniProtKB-KW"/>
</dbReference>
<keyword evidence="7 10" id="KW-0472">Membrane</keyword>
<dbReference type="AlphaFoldDB" id="A0AAJ7S8Z1"/>
<evidence type="ECO:0000256" key="2">
    <source>
        <dbReference type="ARBA" id="ARBA00022475"/>
    </source>
</evidence>
<evidence type="ECO:0000256" key="1">
    <source>
        <dbReference type="ARBA" id="ARBA00004651"/>
    </source>
</evidence>
<protein>
    <submittedName>
        <fullName evidence="12">Uncharacterized protein LOC113464945</fullName>
    </submittedName>
</protein>
<dbReference type="InterPro" id="IPR004117">
    <property type="entry name" value="7tm6_olfct_rcpt"/>
</dbReference>
<dbReference type="Proteomes" id="UP000694925">
    <property type="component" value="Unplaced"/>
</dbReference>
<evidence type="ECO:0000256" key="8">
    <source>
        <dbReference type="ARBA" id="ARBA00023170"/>
    </source>
</evidence>
<dbReference type="RefSeq" id="XP_026673556.1">
    <property type="nucleotide sequence ID" value="XM_026817755.1"/>
</dbReference>
<dbReference type="PANTHER" id="PTHR21137">
    <property type="entry name" value="ODORANT RECEPTOR"/>
    <property type="match status" value="1"/>
</dbReference>
<dbReference type="KEGG" id="ccal:113464945"/>
<keyword evidence="3" id="KW-0716">Sensory transduction</keyword>
<organism evidence="11 12">
    <name type="scientific">Ceratina calcarata</name>
    <dbReference type="NCBI Taxonomy" id="156304"/>
    <lineage>
        <taxon>Eukaryota</taxon>
        <taxon>Metazoa</taxon>
        <taxon>Ecdysozoa</taxon>
        <taxon>Arthropoda</taxon>
        <taxon>Hexapoda</taxon>
        <taxon>Insecta</taxon>
        <taxon>Pterygota</taxon>
        <taxon>Neoptera</taxon>
        <taxon>Endopterygota</taxon>
        <taxon>Hymenoptera</taxon>
        <taxon>Apocrita</taxon>
        <taxon>Aculeata</taxon>
        <taxon>Apoidea</taxon>
        <taxon>Anthophila</taxon>
        <taxon>Apidae</taxon>
        <taxon>Ceratina</taxon>
        <taxon>Zadontomerus</taxon>
    </lineage>
</organism>
<keyword evidence="8" id="KW-0675">Receptor</keyword>
<dbReference type="GO" id="GO:0005886">
    <property type="term" value="C:plasma membrane"/>
    <property type="evidence" value="ECO:0007669"/>
    <property type="project" value="UniProtKB-SubCell"/>
</dbReference>
<keyword evidence="4 10" id="KW-0812">Transmembrane</keyword>
<keyword evidence="11" id="KW-1185">Reference proteome</keyword>
<evidence type="ECO:0000256" key="3">
    <source>
        <dbReference type="ARBA" id="ARBA00022606"/>
    </source>
</evidence>
<name>A0AAJ7S8Z1_9HYME</name>
<sequence length="305" mass="35581">MFGTKTGNVDNFQERADISNAFELSYYETLGHYLTHVGVHPFQDEKESVVRLTLLVTFWITGITPMYITIWETIRKKDYDRMFEDSPQALTALISLVKLLNVYSNRSRFQYLFNYIIRGRKLMKTDIERRVLNDITKNGTVLADIYRRCLLLAMTLFILLPLFNPIMDILAPLNETRPRQHLFHVNYVFMDEMEHFFSVFVHLGVVAVVTVWFIISIDSLYIIIIHHACGMFAACGYIVQNVTEEIKDEKNFTGTYEFEEYNRCVIVHYEALQFYDVLNSCCRNSYLIQMGLNMVIVSTTAVQGC</sequence>
<proteinExistence type="predicted"/>
<evidence type="ECO:0000256" key="4">
    <source>
        <dbReference type="ARBA" id="ARBA00022692"/>
    </source>
</evidence>
<dbReference type="GO" id="GO:0004984">
    <property type="term" value="F:olfactory receptor activity"/>
    <property type="evidence" value="ECO:0007669"/>
    <property type="project" value="InterPro"/>
</dbReference>
<dbReference type="GO" id="GO:0005549">
    <property type="term" value="F:odorant binding"/>
    <property type="evidence" value="ECO:0007669"/>
    <property type="project" value="InterPro"/>
</dbReference>
<gene>
    <name evidence="12" type="primary">LOC113464945</name>
</gene>
<keyword evidence="6 10" id="KW-1133">Transmembrane helix</keyword>
<evidence type="ECO:0000313" key="12">
    <source>
        <dbReference type="RefSeq" id="XP_026673556.1"/>
    </source>
</evidence>
<keyword evidence="9" id="KW-0807">Transducer</keyword>
<feature type="transmembrane region" description="Helical" evidence="10">
    <location>
        <begin position="196"/>
        <end position="215"/>
    </location>
</feature>
<evidence type="ECO:0000256" key="7">
    <source>
        <dbReference type="ARBA" id="ARBA00023136"/>
    </source>
</evidence>
<evidence type="ECO:0000256" key="5">
    <source>
        <dbReference type="ARBA" id="ARBA00022725"/>
    </source>
</evidence>
<reference evidence="12" key="1">
    <citation type="submission" date="2025-08" db="UniProtKB">
        <authorList>
            <consortium name="RefSeq"/>
        </authorList>
    </citation>
    <scope>IDENTIFICATION</scope>
    <source>
        <tissue evidence="12">Whole body</tissue>
    </source>
</reference>
<keyword evidence="2" id="KW-1003">Cell membrane</keyword>
<evidence type="ECO:0000313" key="11">
    <source>
        <dbReference type="Proteomes" id="UP000694925"/>
    </source>
</evidence>
<accession>A0AAJ7S8Z1</accession>
<feature type="transmembrane region" description="Helical" evidence="10">
    <location>
        <begin position="49"/>
        <end position="71"/>
    </location>
</feature>
<evidence type="ECO:0000256" key="10">
    <source>
        <dbReference type="SAM" id="Phobius"/>
    </source>
</evidence>
<evidence type="ECO:0000256" key="6">
    <source>
        <dbReference type="ARBA" id="ARBA00022989"/>
    </source>
</evidence>
<evidence type="ECO:0000256" key="9">
    <source>
        <dbReference type="ARBA" id="ARBA00023224"/>
    </source>
</evidence>
<dbReference type="Pfam" id="PF02949">
    <property type="entry name" value="7tm_6"/>
    <property type="match status" value="1"/>
</dbReference>
<keyword evidence="5" id="KW-0552">Olfaction</keyword>
<comment type="subcellular location">
    <subcellularLocation>
        <location evidence="1">Cell membrane</location>
        <topology evidence="1">Multi-pass membrane protein</topology>
    </subcellularLocation>
</comment>
<feature type="transmembrane region" description="Helical" evidence="10">
    <location>
        <begin position="145"/>
        <end position="163"/>
    </location>
</feature>